<dbReference type="InterPro" id="IPR011990">
    <property type="entry name" value="TPR-like_helical_dom_sf"/>
</dbReference>
<proteinExistence type="predicted"/>
<feature type="domain" description="TonB-dependent receptor-like beta-barrel" evidence="6">
    <location>
        <begin position="707"/>
        <end position="931"/>
    </location>
</feature>
<dbReference type="Gene3D" id="2.60.120.1440">
    <property type="match status" value="1"/>
</dbReference>
<reference evidence="8" key="1">
    <citation type="submission" date="2020-02" db="EMBL/GenBank/DDBJ databases">
        <authorList>
            <person name="Meier V. D."/>
        </authorList>
    </citation>
    <scope>NUCLEOTIDE SEQUENCE</scope>
    <source>
        <strain evidence="8">AVDCRST_MAG42</strain>
    </source>
</reference>
<evidence type="ECO:0000256" key="4">
    <source>
        <dbReference type="PROSITE-ProRule" id="PRU00339"/>
    </source>
</evidence>
<dbReference type="Gene3D" id="2.40.170.20">
    <property type="entry name" value="TonB-dependent receptor, beta-barrel domain"/>
    <property type="match status" value="2"/>
</dbReference>
<evidence type="ECO:0000313" key="8">
    <source>
        <dbReference type="EMBL" id="CAA9239846.1"/>
    </source>
</evidence>
<dbReference type="Gene3D" id="1.25.40.10">
    <property type="entry name" value="Tetratricopeptide repeat domain"/>
    <property type="match status" value="1"/>
</dbReference>
<gene>
    <name evidence="8" type="ORF">AVDCRST_MAG42-1646</name>
</gene>
<dbReference type="PROSITE" id="PS50005">
    <property type="entry name" value="TPR"/>
    <property type="match status" value="1"/>
</dbReference>
<evidence type="ECO:0000256" key="3">
    <source>
        <dbReference type="ARBA" id="ARBA00023237"/>
    </source>
</evidence>
<keyword evidence="4" id="KW-0802">TPR repeat</keyword>
<dbReference type="SUPFAM" id="SSF56935">
    <property type="entry name" value="Porins"/>
    <property type="match status" value="1"/>
</dbReference>
<dbReference type="AlphaFoldDB" id="A0A6J4I2M1"/>
<keyword evidence="5" id="KW-0732">Signal</keyword>
<feature type="repeat" description="TPR" evidence="4">
    <location>
        <begin position="439"/>
        <end position="472"/>
    </location>
</feature>
<accession>A0A6J4I2M1</accession>
<dbReference type="SMART" id="SM00028">
    <property type="entry name" value="TPR"/>
    <property type="match status" value="4"/>
</dbReference>
<dbReference type="SUPFAM" id="SSF48452">
    <property type="entry name" value="TPR-like"/>
    <property type="match status" value="1"/>
</dbReference>
<evidence type="ECO:0000259" key="6">
    <source>
        <dbReference type="Pfam" id="PF00593"/>
    </source>
</evidence>
<dbReference type="InterPro" id="IPR006860">
    <property type="entry name" value="FecR"/>
</dbReference>
<evidence type="ECO:0000259" key="7">
    <source>
        <dbReference type="Pfam" id="PF04773"/>
    </source>
</evidence>
<dbReference type="PANTHER" id="PTHR38731">
    <property type="entry name" value="LIPL45-RELATED LIPOPROTEIN-RELATED"/>
    <property type="match status" value="1"/>
</dbReference>
<dbReference type="EMBL" id="CADCTA010000064">
    <property type="protein sequence ID" value="CAA9239846.1"/>
    <property type="molecule type" value="Genomic_DNA"/>
</dbReference>
<evidence type="ECO:0000256" key="2">
    <source>
        <dbReference type="ARBA" id="ARBA00023136"/>
    </source>
</evidence>
<dbReference type="Pfam" id="PF00593">
    <property type="entry name" value="TonB_dep_Rec_b-barrel"/>
    <property type="match status" value="1"/>
</dbReference>
<dbReference type="GO" id="GO:0009279">
    <property type="term" value="C:cell outer membrane"/>
    <property type="evidence" value="ECO:0007669"/>
    <property type="project" value="UniProtKB-SubCell"/>
</dbReference>
<evidence type="ECO:0000256" key="5">
    <source>
        <dbReference type="SAM" id="SignalP"/>
    </source>
</evidence>
<name>A0A6J4I2M1_9BACT</name>
<dbReference type="InterPro" id="IPR036942">
    <property type="entry name" value="Beta-barrel_TonB_sf"/>
</dbReference>
<dbReference type="InterPro" id="IPR019734">
    <property type="entry name" value="TPR_rpt"/>
</dbReference>
<feature type="domain" description="FecR protein" evidence="7">
    <location>
        <begin position="63"/>
        <end position="158"/>
    </location>
</feature>
<dbReference type="Pfam" id="PF04773">
    <property type="entry name" value="FecR"/>
    <property type="match status" value="1"/>
</dbReference>
<organism evidence="8">
    <name type="scientific">uncultured Chthoniobacterales bacterium</name>
    <dbReference type="NCBI Taxonomy" id="1836801"/>
    <lineage>
        <taxon>Bacteria</taxon>
        <taxon>Pseudomonadati</taxon>
        <taxon>Verrucomicrobiota</taxon>
        <taxon>Spartobacteria</taxon>
        <taxon>Chthoniobacterales</taxon>
        <taxon>environmental samples</taxon>
    </lineage>
</organism>
<sequence>MTRSRSILFVALCACLAAASLRAQGPGAPDTAEVLTVENEVDSAKPAGGWSPATVGQPLATRDRLRTGEDSRAAVRLADATVLRVDELTETEILPAQQASDKPTLNVKQGGAYFFSREKSREVNVQTPSANGAIRGTEFVVRVAANGTTTFAMLDGEVDVSNNAGSVTVRSGERAEVAPGQPPRKTAMIEATNIIQWCLYYPGVLNLNDLGLSPGAQRGSHSSLLAYSEGDLLTALKNYRGGSGSRAEQVYRAGLYLVVGRVDKAERLLRSVPSSAPGRDALLTLIAAVKLQERDTARAPTTASDWVAESYYRQSRADLPGALEAAQQATQADPSFGFGWTRVAELQFSFGRVPQAKKALAEGLRLSPRNPSAHTLQGFLLAAENDIDDARTSFEQAMAIDGALGNAWLGRGLTRIRKGDDELGRQDLQTAAALEPNRSLLHSYLGKAFSNVGNSPKAKLELDRAKQLDPNDPTPWLYSAIENRQNNRVNEGVRDLEKSQDLNDNRRVYRSRFLLEQDRAVRSANLAAIYQDAGMNEVAVREATRGVDGNYSNASSHLFLANSYNALRDPKRINLRYETPWFNELLLANLLSPVGGGPLSQFVSEQEYSKLFEADRFGISSTTDYLSTGEWRETASQFGIFGNFSYSIDAEYQYDPGQRPNNQIERFELYAQAKYQITPYDVLFVQTKFQDVEQGDLLQRYNQGDAARGVDFRERQEPGLLLAGYRHQWAPGHHTLLLAGRLADRIAFSDINTPADAEEFVNGGTPNVSRSLIFTRNANGEITNAFLLPLDLRYESEFVTYTGELNHIWEQDHNTLVIGARFQSGEFETRDEIDNAPPFAAPFFDVPAAEHDFESSLERQSFYAYDTFRPFTSLSLTAGVSYDRLEFPTNYRNSPIQDKQSARSKFSPKVGVIWNPIADLVFRGAYAQSLGGVSFDESVQLEPNQVAGFNQVFRSIIPESVVGSVAAPAYETAGLLAEYKLGTGTYAGVQATLLKSEVEREIGTFDAFLLRGSINPPIVSSSTPQRLDYEEQNLSMSLNQLVGNDWSFGARYQLTFSDLQTTFREIPAAILPDLAESRQKATLHQGQLFALYHHPCGFFARVEGNWYQQSNVGYTPAAPGDELLQVNAYVGYRFRRNFGDVTLGLLNINDEDYKLNPLNYYNELPRERTLLVRLRLNF</sequence>
<protein>
    <submittedName>
        <fullName evidence="8">Uncharacterized protein</fullName>
    </submittedName>
</protein>
<evidence type="ECO:0000256" key="1">
    <source>
        <dbReference type="ARBA" id="ARBA00004442"/>
    </source>
</evidence>
<keyword evidence="3" id="KW-0998">Cell outer membrane</keyword>
<dbReference type="InterPro" id="IPR000531">
    <property type="entry name" value="Beta-barrel_TonB"/>
</dbReference>
<feature type="signal peptide" evidence="5">
    <location>
        <begin position="1"/>
        <end position="23"/>
    </location>
</feature>
<feature type="chain" id="PRO_5027112089" evidence="5">
    <location>
        <begin position="24"/>
        <end position="1178"/>
    </location>
</feature>
<comment type="subcellular location">
    <subcellularLocation>
        <location evidence="1">Cell outer membrane</location>
    </subcellularLocation>
</comment>
<dbReference type="PANTHER" id="PTHR38731:SF1">
    <property type="entry name" value="FECR PROTEIN DOMAIN-CONTAINING PROTEIN"/>
    <property type="match status" value="1"/>
</dbReference>
<keyword evidence="2" id="KW-0472">Membrane</keyword>